<protein>
    <submittedName>
        <fullName evidence="1">Uncharacterized protein</fullName>
    </submittedName>
</protein>
<name>A0ABV1Z8A3_9HYPH</name>
<proteinExistence type="predicted"/>
<sequence>MPAVQCLPSGTLLEQTDELAALISDTLVEFVESKKLSVADQNLVYFEGSQLYYDYYSDKDHLEVAQTVKS</sequence>
<dbReference type="EMBL" id="JAMYQB010000036">
    <property type="protein sequence ID" value="MER9408189.1"/>
    <property type="molecule type" value="Genomic_DNA"/>
</dbReference>
<comment type="caution">
    <text evidence="1">The sequence shown here is derived from an EMBL/GenBank/DDBJ whole genome shotgun (WGS) entry which is preliminary data.</text>
</comment>
<evidence type="ECO:0000313" key="2">
    <source>
        <dbReference type="Proteomes" id="UP001433071"/>
    </source>
</evidence>
<dbReference type="RefSeq" id="WP_352562118.1">
    <property type="nucleotide sequence ID" value="NZ_JAMYQB010000036.1"/>
</dbReference>
<dbReference type="Proteomes" id="UP001433071">
    <property type="component" value="Unassembled WGS sequence"/>
</dbReference>
<gene>
    <name evidence="1" type="ORF">NKI36_29745</name>
</gene>
<keyword evidence="2" id="KW-1185">Reference proteome</keyword>
<reference evidence="1 2" key="1">
    <citation type="journal article" date="2024" name="Proc. Natl. Acad. Sci. U.S.A.">
        <title>The evolutionary genomics of adaptation to stress in wild rhizobium bacteria.</title>
        <authorList>
            <person name="Kehlet-Delgado H."/>
            <person name="Montoya A.P."/>
            <person name="Jensen K.T."/>
            <person name="Wendlandt C.E."/>
            <person name="Dexheimer C."/>
            <person name="Roberts M."/>
            <person name="Torres Martinez L."/>
            <person name="Friesen M.L."/>
            <person name="Griffitts J.S."/>
            <person name="Porter S.S."/>
        </authorList>
    </citation>
    <scope>NUCLEOTIDE SEQUENCE [LARGE SCALE GENOMIC DNA]</scope>
    <source>
        <strain evidence="1 2">M0641</strain>
    </source>
</reference>
<accession>A0ABV1Z8A3</accession>
<evidence type="ECO:0000313" key="1">
    <source>
        <dbReference type="EMBL" id="MER9408189.1"/>
    </source>
</evidence>
<organism evidence="1 2">
    <name type="scientific">Mesorhizobium caraganae</name>
    <dbReference type="NCBI Taxonomy" id="483206"/>
    <lineage>
        <taxon>Bacteria</taxon>
        <taxon>Pseudomonadati</taxon>
        <taxon>Pseudomonadota</taxon>
        <taxon>Alphaproteobacteria</taxon>
        <taxon>Hyphomicrobiales</taxon>
        <taxon>Phyllobacteriaceae</taxon>
        <taxon>Mesorhizobium</taxon>
    </lineage>
</organism>